<keyword evidence="2" id="KW-1185">Reference proteome</keyword>
<protein>
    <submittedName>
        <fullName evidence="3">TNFR-Cys domain-containing protein</fullName>
    </submittedName>
</protein>
<feature type="transmembrane region" description="Helical" evidence="1">
    <location>
        <begin position="232"/>
        <end position="264"/>
    </location>
</feature>
<dbReference type="WBParaSite" id="SPAL_0000373100.1">
    <property type="protein sequence ID" value="SPAL_0000373100.1"/>
    <property type="gene ID" value="SPAL_0000373100"/>
</dbReference>
<dbReference type="STRING" id="174720.A0A0N5BCI5"/>
<reference evidence="3" key="1">
    <citation type="submission" date="2017-02" db="UniProtKB">
        <authorList>
            <consortium name="WormBaseParasite"/>
        </authorList>
    </citation>
    <scope>IDENTIFICATION</scope>
</reference>
<name>A0A0N5BCI5_STREA</name>
<dbReference type="AlphaFoldDB" id="A0A0N5BCI5"/>
<evidence type="ECO:0000313" key="2">
    <source>
        <dbReference type="Proteomes" id="UP000046392"/>
    </source>
</evidence>
<keyword evidence="1" id="KW-0812">Transmembrane</keyword>
<keyword evidence="1" id="KW-0472">Membrane</keyword>
<evidence type="ECO:0000313" key="3">
    <source>
        <dbReference type="WBParaSite" id="SPAL_0000373100.1"/>
    </source>
</evidence>
<proteinExistence type="predicted"/>
<organism evidence="2 3">
    <name type="scientific">Strongyloides papillosus</name>
    <name type="common">Intestinal threadworm</name>
    <dbReference type="NCBI Taxonomy" id="174720"/>
    <lineage>
        <taxon>Eukaryota</taxon>
        <taxon>Metazoa</taxon>
        <taxon>Ecdysozoa</taxon>
        <taxon>Nematoda</taxon>
        <taxon>Chromadorea</taxon>
        <taxon>Rhabditida</taxon>
        <taxon>Tylenchina</taxon>
        <taxon>Panagrolaimomorpha</taxon>
        <taxon>Strongyloidoidea</taxon>
        <taxon>Strongyloididae</taxon>
        <taxon>Strongyloides</taxon>
    </lineage>
</organism>
<sequence length="611" mass="70549">MNRDIDVLRSHQYEHDEEYFPHRERSQSLAERLNGIMGPTLRTDEEIEEYDEDGKHVIRKVETVEKLVYLPAANNTISRENINYSSTHERKTASHGEEEYGRHIRRYNDSYRRRHGSFSGNYDQSKIDHYGGVYHNQAYSDNEYISDTYKKTDKYSSKYSKKNTIDKKYQSRFHIEDDGESTDYGFKENQIYARKLPSYEEHMSSKKKINIHDEETNKSYKKTRREELRDKCYALCSSCWCIIIWIICLLLLLLLIFLLLWFLVINKSSSSSSSSTSPTTPTGVPIINVTTNDIPISSGQGVDYYGVQKDMLQSGYIYMFDTILASVTILNSNTLQIVSTITTTFATISTNQCQECRIYYLTKECITQGHCTDSDSIYCCDKCTSGKGSFSLKYIKNCNIQNTQTRDWEYRNIQFSGSSDSYLVSLVSINPAYTQDLNISKSSANMEYHTFNGNFGVVRDSSKNSSHTYKTSSGLIFDTITVAPSKIGSQDFVWLASINSSSLVLYYFDISLLYTPVSEVSKNMIIQLTNLPPLNSNILQLTYIDMTNNKFLIRRYQNNEIVLTMNQDFYQMSTPNGYFRHLDYSSDVNGNIYQLSSNNNNLYNVRIFMIN</sequence>
<dbReference type="Proteomes" id="UP000046392">
    <property type="component" value="Unplaced"/>
</dbReference>
<accession>A0A0N5BCI5</accession>
<evidence type="ECO:0000256" key="1">
    <source>
        <dbReference type="SAM" id="Phobius"/>
    </source>
</evidence>
<keyword evidence="1" id="KW-1133">Transmembrane helix</keyword>